<dbReference type="Proteomes" id="UP000070587">
    <property type="component" value="Chromosome"/>
</dbReference>
<dbReference type="InterPro" id="IPR017900">
    <property type="entry name" value="4Fe4S_Fe_S_CS"/>
</dbReference>
<feature type="domain" description="4Fe-4S ferredoxin-type" evidence="1">
    <location>
        <begin position="1"/>
        <end position="27"/>
    </location>
</feature>
<name>A0A127BC27_9EURY</name>
<dbReference type="GeneID" id="28492143"/>
<evidence type="ECO:0000313" key="3">
    <source>
        <dbReference type="Proteomes" id="UP000070587"/>
    </source>
</evidence>
<feature type="domain" description="4Fe-4S ferredoxin-type" evidence="1">
    <location>
        <begin position="30"/>
        <end position="60"/>
    </location>
</feature>
<dbReference type="OrthoDB" id="2837at2157"/>
<dbReference type="STRING" id="1609559.TQ32_09850"/>
<organism evidence="2 3">
    <name type="scientific">Pyrococcus kukulkanii</name>
    <dbReference type="NCBI Taxonomy" id="1609559"/>
    <lineage>
        <taxon>Archaea</taxon>
        <taxon>Methanobacteriati</taxon>
        <taxon>Methanobacteriota</taxon>
        <taxon>Thermococci</taxon>
        <taxon>Thermococcales</taxon>
        <taxon>Thermococcaceae</taxon>
        <taxon>Pyrococcus</taxon>
    </lineage>
</organism>
<dbReference type="InterPro" id="IPR017896">
    <property type="entry name" value="4Fe4S_Fe-S-bd"/>
</dbReference>
<dbReference type="Gene3D" id="3.30.70.20">
    <property type="match status" value="1"/>
</dbReference>
<dbReference type="PATRIC" id="fig|1609559.3.peg.2036"/>
<gene>
    <name evidence="2" type="ORF">TQ32_09850</name>
</gene>
<protein>
    <submittedName>
        <fullName evidence="2">4Fe-4S ferredoxin</fullName>
    </submittedName>
</protein>
<evidence type="ECO:0000259" key="1">
    <source>
        <dbReference type="PROSITE" id="PS51379"/>
    </source>
</evidence>
<reference evidence="2 3" key="2">
    <citation type="journal article" date="2016" name="Int. J. Syst. Evol. Microbiol.">
        <title>Pyrococcus kukulkanii sp. nov., a hyperthermophilic, piezophilic archaeon isolated from a deep-sea hydrothermal vent.</title>
        <authorList>
            <person name="Callac N."/>
            <person name="Oger P."/>
            <person name="Lesongeur F."/>
            <person name="Rattray J.E."/>
            <person name="Vannier P."/>
            <person name="Michoud G."/>
            <person name="Beauverger M."/>
            <person name="Gayet N."/>
            <person name="Rouxel O."/>
            <person name="Jebbar M."/>
            <person name="Godfroy A."/>
        </authorList>
    </citation>
    <scope>NUCLEOTIDE SEQUENCE [LARGE SCALE GENOMIC DNA]</scope>
    <source>
        <strain evidence="2 3">NCB100</strain>
    </source>
</reference>
<dbReference type="SUPFAM" id="SSF54862">
    <property type="entry name" value="4Fe-4S ferredoxins"/>
    <property type="match status" value="1"/>
</dbReference>
<dbReference type="RefSeq" id="WP_068324096.1">
    <property type="nucleotide sequence ID" value="NZ_CP010835.1"/>
</dbReference>
<dbReference type="GO" id="GO:0016491">
    <property type="term" value="F:oxidoreductase activity"/>
    <property type="evidence" value="ECO:0007669"/>
    <property type="project" value="UniProtKB-ARBA"/>
</dbReference>
<evidence type="ECO:0000313" key="2">
    <source>
        <dbReference type="EMBL" id="AMM54755.1"/>
    </source>
</evidence>
<sequence>MLNEDRCIGCGACSKACPHGAIIVREGQIRILEFHPELCKDCAFECNTSCPTRAIEGRPSFQILEFEYATCAMCGRRLPLTRKEAEYLAQILIKSGERPEFVYLCDECKIKLQSRASKAYYGYMI</sequence>
<dbReference type="PROSITE" id="PS51379">
    <property type="entry name" value="4FE4S_FER_2"/>
    <property type="match status" value="2"/>
</dbReference>
<proteinExistence type="predicted"/>
<dbReference type="AlphaFoldDB" id="A0A127BC27"/>
<dbReference type="PROSITE" id="PS00198">
    <property type="entry name" value="4FE4S_FER_1"/>
    <property type="match status" value="1"/>
</dbReference>
<accession>A0A127BC27</accession>
<dbReference type="KEGG" id="pyc:TQ32_09850"/>
<dbReference type="EMBL" id="CP010835">
    <property type="protein sequence ID" value="AMM54755.1"/>
    <property type="molecule type" value="Genomic_DNA"/>
</dbReference>
<dbReference type="Pfam" id="PF00037">
    <property type="entry name" value="Fer4"/>
    <property type="match status" value="1"/>
</dbReference>
<reference evidence="3" key="1">
    <citation type="submission" date="2015-02" db="EMBL/GenBank/DDBJ databases">
        <title>Pyrococcus kukulkanii sp. nov., a novel hyperthermophilic archaeon isolated from a deep-sea hydrothermal vent at the Guaymas Basin.</title>
        <authorList>
            <person name="Oger P.M."/>
            <person name="Callac N."/>
            <person name="Jebbar M."/>
            <person name="Godfroy A."/>
        </authorList>
    </citation>
    <scope>NUCLEOTIDE SEQUENCE [LARGE SCALE GENOMIC DNA]</scope>
    <source>
        <strain evidence="3">NCB100</strain>
    </source>
</reference>